<protein>
    <submittedName>
        <fullName evidence="2">Uncharacterized protein</fullName>
    </submittedName>
</protein>
<evidence type="ECO:0000313" key="3">
    <source>
        <dbReference type="Proteomes" id="UP000886523"/>
    </source>
</evidence>
<evidence type="ECO:0000256" key="1">
    <source>
        <dbReference type="SAM" id="MobiDB-lite"/>
    </source>
</evidence>
<sequence>MAEQLGVFHPQISDKVFEEKQSKLLNVTSVFMAIFGDLWQKIPLDKTTETKHFVDGNKIVQVDQKLEKSLKFLGKSTQMATTYVAGKYWSTESGAVDHARKLGFGIVEENGTDLEVEDPVGGRQVRQNNGKQVMVEGKKRGRPRKVKP</sequence>
<gene>
    <name evidence="2" type="ORF">BS47DRAFT_1396444</name>
</gene>
<feature type="region of interest" description="Disordered" evidence="1">
    <location>
        <begin position="116"/>
        <end position="148"/>
    </location>
</feature>
<proteinExistence type="predicted"/>
<keyword evidence="3" id="KW-1185">Reference proteome</keyword>
<evidence type="ECO:0000313" key="2">
    <source>
        <dbReference type="EMBL" id="KAF9509924.1"/>
    </source>
</evidence>
<accession>A0A9P6AQQ6</accession>
<reference evidence="2" key="1">
    <citation type="journal article" date="2020" name="Nat. Commun.">
        <title>Large-scale genome sequencing of mycorrhizal fungi provides insights into the early evolution of symbiotic traits.</title>
        <authorList>
            <person name="Miyauchi S."/>
            <person name="Kiss E."/>
            <person name="Kuo A."/>
            <person name="Drula E."/>
            <person name="Kohler A."/>
            <person name="Sanchez-Garcia M."/>
            <person name="Morin E."/>
            <person name="Andreopoulos B."/>
            <person name="Barry K.W."/>
            <person name="Bonito G."/>
            <person name="Buee M."/>
            <person name="Carver A."/>
            <person name="Chen C."/>
            <person name="Cichocki N."/>
            <person name="Clum A."/>
            <person name="Culley D."/>
            <person name="Crous P.W."/>
            <person name="Fauchery L."/>
            <person name="Girlanda M."/>
            <person name="Hayes R.D."/>
            <person name="Keri Z."/>
            <person name="LaButti K."/>
            <person name="Lipzen A."/>
            <person name="Lombard V."/>
            <person name="Magnuson J."/>
            <person name="Maillard F."/>
            <person name="Murat C."/>
            <person name="Nolan M."/>
            <person name="Ohm R.A."/>
            <person name="Pangilinan J."/>
            <person name="Pereira M.F."/>
            <person name="Perotto S."/>
            <person name="Peter M."/>
            <person name="Pfister S."/>
            <person name="Riley R."/>
            <person name="Sitrit Y."/>
            <person name="Stielow J.B."/>
            <person name="Szollosi G."/>
            <person name="Zifcakova L."/>
            <person name="Stursova M."/>
            <person name="Spatafora J.W."/>
            <person name="Tedersoo L."/>
            <person name="Vaario L.M."/>
            <person name="Yamada A."/>
            <person name="Yan M."/>
            <person name="Wang P."/>
            <person name="Xu J."/>
            <person name="Bruns T."/>
            <person name="Baldrian P."/>
            <person name="Vilgalys R."/>
            <person name="Dunand C."/>
            <person name="Henrissat B."/>
            <person name="Grigoriev I.V."/>
            <person name="Hibbett D."/>
            <person name="Nagy L.G."/>
            <person name="Martin F.M."/>
        </authorList>
    </citation>
    <scope>NUCLEOTIDE SEQUENCE</scope>
    <source>
        <strain evidence="2">UP504</strain>
    </source>
</reference>
<dbReference type="Proteomes" id="UP000886523">
    <property type="component" value="Unassembled WGS sequence"/>
</dbReference>
<name>A0A9P6AQQ6_9AGAM</name>
<comment type="caution">
    <text evidence="2">The sequence shown here is derived from an EMBL/GenBank/DDBJ whole genome shotgun (WGS) entry which is preliminary data.</text>
</comment>
<dbReference type="AlphaFoldDB" id="A0A9P6AQQ6"/>
<dbReference type="EMBL" id="MU129026">
    <property type="protein sequence ID" value="KAF9509924.1"/>
    <property type="molecule type" value="Genomic_DNA"/>
</dbReference>
<organism evidence="2 3">
    <name type="scientific">Hydnum rufescens UP504</name>
    <dbReference type="NCBI Taxonomy" id="1448309"/>
    <lineage>
        <taxon>Eukaryota</taxon>
        <taxon>Fungi</taxon>
        <taxon>Dikarya</taxon>
        <taxon>Basidiomycota</taxon>
        <taxon>Agaricomycotina</taxon>
        <taxon>Agaricomycetes</taxon>
        <taxon>Cantharellales</taxon>
        <taxon>Hydnaceae</taxon>
        <taxon>Hydnum</taxon>
    </lineage>
</organism>
<feature type="compositionally biased region" description="Basic residues" evidence="1">
    <location>
        <begin position="139"/>
        <end position="148"/>
    </location>
</feature>